<evidence type="ECO:0000313" key="7">
    <source>
        <dbReference type="Proteomes" id="UP001430306"/>
    </source>
</evidence>
<dbReference type="PANTHER" id="PTHR43174">
    <property type="entry name" value="UDP-N-ACETYLGLUCOSAMINE 2-EPIMERASE"/>
    <property type="match status" value="1"/>
</dbReference>
<reference evidence="6" key="1">
    <citation type="submission" date="2021-11" db="EMBL/GenBank/DDBJ databases">
        <title>Genome sequence.</title>
        <authorList>
            <person name="Sun Q."/>
        </authorList>
    </citation>
    <scope>NUCLEOTIDE SEQUENCE</scope>
    <source>
        <strain evidence="6">JC740</strain>
    </source>
</reference>
<evidence type="ECO:0000313" key="6">
    <source>
        <dbReference type="EMBL" id="MCC9643756.1"/>
    </source>
</evidence>
<dbReference type="PANTHER" id="PTHR43174:SF2">
    <property type="entry name" value="UDP-N-ACETYLGLUCOSAMINE 2-EPIMERASE"/>
    <property type="match status" value="1"/>
</dbReference>
<dbReference type="Gene3D" id="3.40.50.2000">
    <property type="entry name" value="Glycogen Phosphorylase B"/>
    <property type="match status" value="2"/>
</dbReference>
<gene>
    <name evidence="6" type="primary">wecB</name>
    <name evidence="6" type="ORF">LOC71_15830</name>
</gene>
<accession>A0ABS8NJL0</accession>
<comment type="similarity">
    <text evidence="2 4">Belongs to the UDP-N-acetylglucosamine 2-epimerase family.</text>
</comment>
<dbReference type="Proteomes" id="UP001430306">
    <property type="component" value="Unassembled WGS sequence"/>
</dbReference>
<proteinExistence type="inferred from homology"/>
<evidence type="ECO:0000256" key="1">
    <source>
        <dbReference type="ARBA" id="ARBA00023235"/>
    </source>
</evidence>
<dbReference type="CDD" id="cd03786">
    <property type="entry name" value="GTB_UDP-GlcNAc_2-Epimerase"/>
    <property type="match status" value="1"/>
</dbReference>
<keyword evidence="1 4" id="KW-0413">Isomerase</keyword>
<protein>
    <recommendedName>
        <fullName evidence="3">UDP-N-acetylglucosamine 2-epimerase (non-hydrolyzing)</fullName>
        <ecNumber evidence="3">5.1.3.14</ecNumber>
    </recommendedName>
</protein>
<dbReference type="NCBIfam" id="TIGR00236">
    <property type="entry name" value="wecB"/>
    <property type="match status" value="1"/>
</dbReference>
<dbReference type="InterPro" id="IPR003331">
    <property type="entry name" value="UDP_GlcNAc_Epimerase_2_dom"/>
</dbReference>
<evidence type="ECO:0000256" key="2">
    <source>
        <dbReference type="ARBA" id="ARBA00038209"/>
    </source>
</evidence>
<dbReference type="GO" id="GO:0008761">
    <property type="term" value="F:UDP-N-acetylglucosamine 2-epimerase activity"/>
    <property type="evidence" value="ECO:0007669"/>
    <property type="project" value="UniProtKB-EC"/>
</dbReference>
<sequence length="389" mass="42325">MNRPKIAVFFGTRPEAIKVAPVIKKLAQDNRFELLSVSTGQHREMLDQVIDIFDLPVHHDLGVMTPGQTLAGLSSKLIASIDQILETEKPDFALVQGDTTTVLMASLACFYRRISTGHIEAGLRTGNLASPFPEEANRVLASPISTLHFAPTEVSQANLLREHIDASKIHVTGNTVIDALHLEVQQQSDPAVAAKINEELSSVLPADWRERRFVLITGHRRENFGGGFEEICQAISELAERFPDVRFVYPVHLNPNVSGPVKAALGQFENVLLLPPQSYRPFVALMQACELVLTDSGGVQEEAPGLGKPVLVMRDTTERPEGVDAGTVRLVGPVRQNIVRGVSELLSDRAAYDQMARATNPYGDGTASEKILDAIADHYGCNTLANAAS</sequence>
<organism evidence="6 7">
    <name type="scientific">Rhodopirellula halodulae</name>
    <dbReference type="NCBI Taxonomy" id="2894198"/>
    <lineage>
        <taxon>Bacteria</taxon>
        <taxon>Pseudomonadati</taxon>
        <taxon>Planctomycetota</taxon>
        <taxon>Planctomycetia</taxon>
        <taxon>Pirellulales</taxon>
        <taxon>Pirellulaceae</taxon>
        <taxon>Rhodopirellula</taxon>
    </lineage>
</organism>
<feature type="domain" description="UDP-N-acetylglucosamine 2-epimerase" evidence="5">
    <location>
        <begin position="24"/>
        <end position="375"/>
    </location>
</feature>
<evidence type="ECO:0000256" key="4">
    <source>
        <dbReference type="RuleBase" id="RU003513"/>
    </source>
</evidence>
<dbReference type="EC" id="5.1.3.14" evidence="3"/>
<dbReference type="InterPro" id="IPR029767">
    <property type="entry name" value="WecB-like"/>
</dbReference>
<evidence type="ECO:0000259" key="5">
    <source>
        <dbReference type="Pfam" id="PF02350"/>
    </source>
</evidence>
<evidence type="ECO:0000256" key="3">
    <source>
        <dbReference type="ARBA" id="ARBA00038858"/>
    </source>
</evidence>
<dbReference type="RefSeq" id="WP_230274703.1">
    <property type="nucleotide sequence ID" value="NZ_JAJKFW010000025.1"/>
</dbReference>
<dbReference type="SUPFAM" id="SSF53756">
    <property type="entry name" value="UDP-Glycosyltransferase/glycogen phosphorylase"/>
    <property type="match status" value="1"/>
</dbReference>
<dbReference type="EMBL" id="JAJKFW010000025">
    <property type="protein sequence ID" value="MCC9643756.1"/>
    <property type="molecule type" value="Genomic_DNA"/>
</dbReference>
<dbReference type="Pfam" id="PF02350">
    <property type="entry name" value="Epimerase_2"/>
    <property type="match status" value="1"/>
</dbReference>
<name>A0ABS8NJL0_9BACT</name>
<keyword evidence="7" id="KW-1185">Reference proteome</keyword>
<comment type="caution">
    <text evidence="6">The sequence shown here is derived from an EMBL/GenBank/DDBJ whole genome shotgun (WGS) entry which is preliminary data.</text>
</comment>